<proteinExistence type="predicted"/>
<feature type="domain" description="OLD protein-like TOPRIM" evidence="4">
    <location>
        <begin position="437"/>
        <end position="500"/>
    </location>
</feature>
<evidence type="ECO:0000256" key="1">
    <source>
        <dbReference type="SAM" id="Coils"/>
    </source>
</evidence>
<feature type="domain" description="Endonuclease GajA/Old nuclease/RecF-like AAA" evidence="2">
    <location>
        <begin position="9"/>
        <end position="89"/>
    </location>
</feature>
<keyword evidence="1" id="KW-0175">Coiled coil</keyword>
<dbReference type="PANTHER" id="PTHR43581">
    <property type="entry name" value="ATP/GTP PHOSPHATASE"/>
    <property type="match status" value="1"/>
</dbReference>
<dbReference type="Pfam" id="PF20469">
    <property type="entry name" value="OLD-like_TOPRIM"/>
    <property type="match status" value="1"/>
</dbReference>
<evidence type="ECO:0000259" key="2">
    <source>
        <dbReference type="Pfam" id="PF13175"/>
    </source>
</evidence>
<sequence>MKNLMGPHISNIVIKNFRNFKEVDVSFSHKQMIIGENNVGKTNLIKAIQLILDPKLSDEDRFLSESDFHDSLDRPMETGEEIEIIIEIKGFEHNQNILSILSDATVSDEPPTLRLTYRFYPITRADGTYDYQYTIYQGENQEVEFTHLHRKYLQLKVINAIRDVESEIKNTRRSPVNQLLKQYQIDKEELREIAEKLKEKSNEVLTIGEIEDLERNINMRFSKVLGVQPDTTVSLETVDIDPNRILNTLKLMIGDTKQRPTSETSLGLNNILYISLILLSLEDKTIPTFIRKEKYDELREHDAEQIILKAYDKYENGNYYLKYGLTDEILTKLYTFMDEYNPVSEGFTILAIEEPEAHLHPTLQRIIYKDVMNSNTSVLMTTHSPYITSVAPLESIVHLGASKNGTNVNTTASLELTNGEKRDLERFIDVKRGEIYFGKGILLVEGIAEEYMIPSFADLLQKPLDLKGIVTCNVNSTNFKPFVKFLDLLGIPYVVITDGDYYTIIDKKSGERKYHTMIDELDDDYGYLGLELIGKLLIELGKIESNDIPEDLTDQDSLFNHHGFYIGDYTMEVDIFETCKKKKVAQEIICSVFEELTSGGTQQKKNFKIELGNGDYFSCLRKIESSGNGIGKGRFAQRLSSLCTIDHIPDYIKNAIVDIYNKVDEV</sequence>
<feature type="domain" description="ATPase AAA-type core" evidence="3">
    <location>
        <begin position="348"/>
        <end position="387"/>
    </location>
</feature>
<dbReference type="SUPFAM" id="SSF52540">
    <property type="entry name" value="P-loop containing nucleoside triphosphate hydrolases"/>
    <property type="match status" value="1"/>
</dbReference>
<organism evidence="5 6">
    <name type="scientific">Bacillus suaedaesalsae</name>
    <dbReference type="NCBI Taxonomy" id="2810349"/>
    <lineage>
        <taxon>Bacteria</taxon>
        <taxon>Bacillati</taxon>
        <taxon>Bacillota</taxon>
        <taxon>Bacilli</taxon>
        <taxon>Bacillales</taxon>
        <taxon>Bacillaceae</taxon>
        <taxon>Bacillus</taxon>
    </lineage>
</organism>
<feature type="coiled-coil region" evidence="1">
    <location>
        <begin position="176"/>
        <end position="207"/>
    </location>
</feature>
<protein>
    <submittedName>
        <fullName evidence="5">AAA family ATPase</fullName>
    </submittedName>
</protein>
<evidence type="ECO:0000313" key="5">
    <source>
        <dbReference type="EMBL" id="MBM6617295.1"/>
    </source>
</evidence>
<evidence type="ECO:0000259" key="3">
    <source>
        <dbReference type="Pfam" id="PF13304"/>
    </source>
</evidence>
<gene>
    <name evidence="5" type="ORF">JR050_06350</name>
</gene>
<keyword evidence="6" id="KW-1185">Reference proteome</keyword>
<evidence type="ECO:0000313" key="6">
    <source>
        <dbReference type="Proteomes" id="UP001518925"/>
    </source>
</evidence>
<reference evidence="5 6" key="1">
    <citation type="submission" date="2021-02" db="EMBL/GenBank/DDBJ databases">
        <title>Bacillus sp. RD4P76, an endophyte from a halophyte.</title>
        <authorList>
            <person name="Sun J.-Q."/>
        </authorList>
    </citation>
    <scope>NUCLEOTIDE SEQUENCE [LARGE SCALE GENOMIC DNA]</scope>
    <source>
        <strain evidence="5 6">RD4P76</strain>
    </source>
</reference>
<dbReference type="CDD" id="cd01026">
    <property type="entry name" value="TOPRIM_OLD"/>
    <property type="match status" value="1"/>
</dbReference>
<dbReference type="InterPro" id="IPR051396">
    <property type="entry name" value="Bact_Antivir_Def_Nuclease"/>
</dbReference>
<dbReference type="InterPro" id="IPR034139">
    <property type="entry name" value="TOPRIM_OLD"/>
</dbReference>
<name>A0ABS2DGY6_9BACI</name>
<comment type="caution">
    <text evidence="5">The sequence shown here is derived from an EMBL/GenBank/DDBJ whole genome shotgun (WGS) entry which is preliminary data.</text>
</comment>
<dbReference type="Gene3D" id="3.40.50.300">
    <property type="entry name" value="P-loop containing nucleotide triphosphate hydrolases"/>
    <property type="match status" value="1"/>
</dbReference>
<dbReference type="Proteomes" id="UP001518925">
    <property type="component" value="Unassembled WGS sequence"/>
</dbReference>
<dbReference type="Pfam" id="PF13175">
    <property type="entry name" value="AAA_15"/>
    <property type="match status" value="1"/>
</dbReference>
<accession>A0ABS2DGY6</accession>
<dbReference type="EMBL" id="JAFELM010000021">
    <property type="protein sequence ID" value="MBM6617295.1"/>
    <property type="molecule type" value="Genomic_DNA"/>
</dbReference>
<dbReference type="RefSeq" id="WP_204202673.1">
    <property type="nucleotide sequence ID" value="NZ_JAFELM010000021.1"/>
</dbReference>
<dbReference type="Pfam" id="PF13304">
    <property type="entry name" value="AAA_21"/>
    <property type="match status" value="1"/>
</dbReference>
<dbReference type="InterPro" id="IPR027417">
    <property type="entry name" value="P-loop_NTPase"/>
</dbReference>
<dbReference type="PANTHER" id="PTHR43581:SF4">
    <property type="entry name" value="ATP_GTP PHOSPHATASE"/>
    <property type="match status" value="1"/>
</dbReference>
<dbReference type="InterPro" id="IPR041685">
    <property type="entry name" value="AAA_GajA/Old/RecF-like"/>
</dbReference>
<dbReference type="InterPro" id="IPR003959">
    <property type="entry name" value="ATPase_AAA_core"/>
</dbReference>
<evidence type="ECO:0000259" key="4">
    <source>
        <dbReference type="Pfam" id="PF20469"/>
    </source>
</evidence>